<dbReference type="NCBIfam" id="TIGR01439">
    <property type="entry name" value="lp_hng_hel_AbrB"/>
    <property type="match status" value="1"/>
</dbReference>
<feature type="domain" description="SpoVT-AbrB" evidence="2">
    <location>
        <begin position="3"/>
        <end position="48"/>
    </location>
</feature>
<dbReference type="PROSITE" id="PS51740">
    <property type="entry name" value="SPOVT_ABRB"/>
    <property type="match status" value="1"/>
</dbReference>
<evidence type="ECO:0000259" key="2">
    <source>
        <dbReference type="PROSITE" id="PS51740"/>
    </source>
</evidence>
<protein>
    <submittedName>
        <fullName evidence="3">AbrB/MazE/SpoVT family DNA-binding domain-containing protein</fullName>
    </submittedName>
</protein>
<sequence length="77" mass="8570">METLITKLTSKGQTTIPQRVRLTLGLRTGDALAFRFNGDRIEIAKAQPLDLTFAESTAKTLAPEWMSEADDDAFRDL</sequence>
<dbReference type="SMART" id="SM00966">
    <property type="entry name" value="SpoVT_AbrB"/>
    <property type="match status" value="1"/>
</dbReference>
<keyword evidence="1 3" id="KW-0238">DNA-binding</keyword>
<dbReference type="KEGG" id="slom:PXH66_15700"/>
<dbReference type="GO" id="GO:0003677">
    <property type="term" value="F:DNA binding"/>
    <property type="evidence" value="ECO:0007669"/>
    <property type="project" value="UniProtKB-UniRule"/>
</dbReference>
<gene>
    <name evidence="3" type="ORF">PXH66_15700</name>
</gene>
<keyword evidence="4" id="KW-1185">Reference proteome</keyword>
<name>A0AAE9ZT47_9BACT</name>
<accession>A0AAE9ZT47</accession>
<dbReference type="RefSeq" id="WP_330930484.1">
    <property type="nucleotide sequence ID" value="NZ_CP119075.1"/>
</dbReference>
<evidence type="ECO:0000256" key="1">
    <source>
        <dbReference type="PROSITE-ProRule" id="PRU01076"/>
    </source>
</evidence>
<evidence type="ECO:0000313" key="3">
    <source>
        <dbReference type="EMBL" id="WED63781.1"/>
    </source>
</evidence>
<dbReference type="AlphaFoldDB" id="A0AAE9ZT47"/>
<reference evidence="3" key="1">
    <citation type="submission" date="2023-03" db="EMBL/GenBank/DDBJ databases">
        <title>Lomoglobus Profundus gen. nov., sp. nov., a novel member of the phylum Verrucomicrobia, isolated from deep-marine sediment of South China Sea.</title>
        <authorList>
            <person name="Ahmad T."/>
            <person name="Ishaq S.E."/>
            <person name="Wang F."/>
        </authorList>
    </citation>
    <scope>NUCLEOTIDE SEQUENCE</scope>
    <source>
        <strain evidence="3">LMO-M01</strain>
    </source>
</reference>
<proteinExistence type="predicted"/>
<dbReference type="Gene3D" id="2.10.260.10">
    <property type="match status" value="1"/>
</dbReference>
<dbReference type="InterPro" id="IPR007159">
    <property type="entry name" value="SpoVT-AbrB_dom"/>
</dbReference>
<dbReference type="Pfam" id="PF04014">
    <property type="entry name" value="MazE_antitoxin"/>
    <property type="match status" value="1"/>
</dbReference>
<evidence type="ECO:0000313" key="4">
    <source>
        <dbReference type="Proteomes" id="UP001218638"/>
    </source>
</evidence>
<organism evidence="3 4">
    <name type="scientific">Synoicihabitans lomoniglobus</name>
    <dbReference type="NCBI Taxonomy" id="2909285"/>
    <lineage>
        <taxon>Bacteria</taxon>
        <taxon>Pseudomonadati</taxon>
        <taxon>Verrucomicrobiota</taxon>
        <taxon>Opitutia</taxon>
        <taxon>Opitutales</taxon>
        <taxon>Opitutaceae</taxon>
        <taxon>Synoicihabitans</taxon>
    </lineage>
</organism>
<dbReference type="InterPro" id="IPR037914">
    <property type="entry name" value="SpoVT-AbrB_sf"/>
</dbReference>
<dbReference type="Proteomes" id="UP001218638">
    <property type="component" value="Chromosome"/>
</dbReference>
<dbReference type="SUPFAM" id="SSF89447">
    <property type="entry name" value="AbrB/MazE/MraZ-like"/>
    <property type="match status" value="1"/>
</dbReference>
<dbReference type="EMBL" id="CP119075">
    <property type="protein sequence ID" value="WED63781.1"/>
    <property type="molecule type" value="Genomic_DNA"/>
</dbReference>